<comment type="caution">
    <text evidence="2">The sequence shown here is derived from an EMBL/GenBank/DDBJ whole genome shotgun (WGS) entry which is preliminary data.</text>
</comment>
<proteinExistence type="predicted"/>
<keyword evidence="3" id="KW-1185">Reference proteome</keyword>
<gene>
    <name evidence="2" type="ORF">RhiirA4_460370</name>
</gene>
<evidence type="ECO:0000256" key="1">
    <source>
        <dbReference type="SAM" id="MobiDB-lite"/>
    </source>
</evidence>
<evidence type="ECO:0000313" key="2">
    <source>
        <dbReference type="EMBL" id="PKY45718.1"/>
    </source>
</evidence>
<feature type="non-terminal residue" evidence="2">
    <location>
        <position position="127"/>
    </location>
</feature>
<organism evidence="2 3">
    <name type="scientific">Rhizophagus irregularis</name>
    <dbReference type="NCBI Taxonomy" id="588596"/>
    <lineage>
        <taxon>Eukaryota</taxon>
        <taxon>Fungi</taxon>
        <taxon>Fungi incertae sedis</taxon>
        <taxon>Mucoromycota</taxon>
        <taxon>Glomeromycotina</taxon>
        <taxon>Glomeromycetes</taxon>
        <taxon>Glomerales</taxon>
        <taxon>Glomeraceae</taxon>
        <taxon>Rhizophagus</taxon>
    </lineage>
</organism>
<dbReference type="VEuPathDB" id="FungiDB:RhiirA1_465486"/>
<protein>
    <submittedName>
        <fullName evidence="2">Uncharacterized protein</fullName>
    </submittedName>
</protein>
<sequence length="127" mass="14142">MDKAQLLTERFGDAANPANFTEQAQATNIQPTTLSLLFSIALYVSSRSWETFATKYYMTFGDMGDVAYDENVTDDGLNESSEDGLDEDEIHQIIDDKLSKSELQTPNPVNETPQVLPDVEMTPVDQT</sequence>
<reference evidence="2 3" key="1">
    <citation type="submission" date="2015-10" db="EMBL/GenBank/DDBJ databases">
        <title>Genome analyses suggest a sexual origin of heterokaryosis in a supposedly ancient asexual fungus.</title>
        <authorList>
            <person name="Ropars J."/>
            <person name="Sedzielewska K."/>
            <person name="Noel J."/>
            <person name="Charron P."/>
            <person name="Farinelli L."/>
            <person name="Marton T."/>
            <person name="Kruger M."/>
            <person name="Pelin A."/>
            <person name="Brachmann A."/>
            <person name="Corradi N."/>
        </authorList>
    </citation>
    <scope>NUCLEOTIDE SEQUENCE [LARGE SCALE GENOMIC DNA]</scope>
    <source>
        <strain evidence="2 3">A4</strain>
    </source>
</reference>
<dbReference type="EMBL" id="LLXI01000404">
    <property type="protein sequence ID" value="PKY45718.1"/>
    <property type="molecule type" value="Genomic_DNA"/>
</dbReference>
<accession>A0A2I1GGH6</accession>
<dbReference type="Proteomes" id="UP000234323">
    <property type="component" value="Unassembled WGS sequence"/>
</dbReference>
<name>A0A2I1GGH6_9GLOM</name>
<feature type="compositionally biased region" description="Polar residues" evidence="1">
    <location>
        <begin position="101"/>
        <end position="113"/>
    </location>
</feature>
<feature type="region of interest" description="Disordered" evidence="1">
    <location>
        <begin position="96"/>
        <end position="127"/>
    </location>
</feature>
<dbReference type="AlphaFoldDB" id="A0A2I1GGH6"/>
<evidence type="ECO:0000313" key="3">
    <source>
        <dbReference type="Proteomes" id="UP000234323"/>
    </source>
</evidence>